<gene>
    <name evidence="1" type="ORF">F0M16_08230</name>
</gene>
<sequence>MECGNNFLGNRLIGLGSKCSNACPNFNKTMASIGFKCRLLDEHGKELPVTISCQRGENFVLLAYPKHRADIKNAKTLIMSSEKEFVADIAFLNI</sequence>
<organism evidence="1 2">
    <name type="scientific">Vibrio cholerae</name>
    <dbReference type="NCBI Taxonomy" id="666"/>
    <lineage>
        <taxon>Bacteria</taxon>
        <taxon>Pseudomonadati</taxon>
        <taxon>Pseudomonadota</taxon>
        <taxon>Gammaproteobacteria</taxon>
        <taxon>Vibrionales</taxon>
        <taxon>Vibrionaceae</taxon>
        <taxon>Vibrio</taxon>
    </lineage>
</organism>
<dbReference type="AlphaFoldDB" id="A0A5Q6PK23"/>
<evidence type="ECO:0000313" key="1">
    <source>
        <dbReference type="EMBL" id="KAA1255194.1"/>
    </source>
</evidence>
<name>A0A5Q6PK23_VIBCL</name>
<protein>
    <submittedName>
        <fullName evidence="1">Uncharacterized protein</fullName>
    </submittedName>
</protein>
<dbReference type="Proteomes" id="UP000323225">
    <property type="component" value="Unassembled WGS sequence"/>
</dbReference>
<comment type="caution">
    <text evidence="1">The sequence shown here is derived from an EMBL/GenBank/DDBJ whole genome shotgun (WGS) entry which is preliminary data.</text>
</comment>
<evidence type="ECO:0000313" key="2">
    <source>
        <dbReference type="Proteomes" id="UP000323225"/>
    </source>
</evidence>
<accession>A0A5Q6PK23</accession>
<dbReference type="EMBL" id="VUAA01000007">
    <property type="protein sequence ID" value="KAA1255194.1"/>
    <property type="molecule type" value="Genomic_DNA"/>
</dbReference>
<reference evidence="1 2" key="1">
    <citation type="submission" date="2019-09" db="EMBL/GenBank/DDBJ databases">
        <authorList>
            <person name="Kritzky A."/>
            <person name="Schelkanova E.Y."/>
            <person name="Alkhova Z.V."/>
            <person name="Smirnova N.I."/>
        </authorList>
    </citation>
    <scope>NUCLEOTIDE SEQUENCE [LARGE SCALE GENOMIC DNA]</scope>
    <source>
        <strain evidence="1 2">M1526</strain>
    </source>
</reference>
<proteinExistence type="predicted"/>